<dbReference type="Gramene" id="rna41942">
    <property type="protein sequence ID" value="RHN47352.1"/>
    <property type="gene ID" value="gene41942"/>
</dbReference>
<protein>
    <submittedName>
        <fullName evidence="1">Uncharacterized protein</fullName>
    </submittedName>
</protein>
<dbReference type="EMBL" id="PSQE01000007">
    <property type="protein sequence ID" value="RHN47352.1"/>
    <property type="molecule type" value="Genomic_DNA"/>
</dbReference>
<gene>
    <name evidence="1" type="ORF">MtrunA17_Chr7g0252061</name>
</gene>
<proteinExistence type="predicted"/>
<accession>A0A396H1W7</accession>
<comment type="caution">
    <text evidence="1">The sequence shown here is derived from an EMBL/GenBank/DDBJ whole genome shotgun (WGS) entry which is preliminary data.</text>
</comment>
<dbReference type="Proteomes" id="UP000265566">
    <property type="component" value="Chromosome 7"/>
</dbReference>
<dbReference type="AlphaFoldDB" id="A0A396H1W7"/>
<sequence length="41" mass="4521">MDSFSNSESLPLSKKILWRVLTDCSASSLFTTNEILTCNAP</sequence>
<reference evidence="1" key="1">
    <citation type="journal article" date="2018" name="Nat. Plants">
        <title>Whole-genome landscape of Medicago truncatula symbiotic genes.</title>
        <authorList>
            <person name="Pecrix Y."/>
            <person name="Gamas P."/>
            <person name="Carrere S."/>
        </authorList>
    </citation>
    <scope>NUCLEOTIDE SEQUENCE</scope>
    <source>
        <tissue evidence="1">Leaves</tissue>
    </source>
</reference>
<organism evidence="1">
    <name type="scientific">Medicago truncatula</name>
    <name type="common">Barrel medic</name>
    <name type="synonym">Medicago tribuloides</name>
    <dbReference type="NCBI Taxonomy" id="3880"/>
    <lineage>
        <taxon>Eukaryota</taxon>
        <taxon>Viridiplantae</taxon>
        <taxon>Streptophyta</taxon>
        <taxon>Embryophyta</taxon>
        <taxon>Tracheophyta</taxon>
        <taxon>Spermatophyta</taxon>
        <taxon>Magnoliopsida</taxon>
        <taxon>eudicotyledons</taxon>
        <taxon>Gunneridae</taxon>
        <taxon>Pentapetalae</taxon>
        <taxon>rosids</taxon>
        <taxon>fabids</taxon>
        <taxon>Fabales</taxon>
        <taxon>Fabaceae</taxon>
        <taxon>Papilionoideae</taxon>
        <taxon>50 kb inversion clade</taxon>
        <taxon>NPAAA clade</taxon>
        <taxon>Hologalegina</taxon>
        <taxon>IRL clade</taxon>
        <taxon>Trifolieae</taxon>
        <taxon>Medicago</taxon>
    </lineage>
</organism>
<name>A0A396H1W7_MEDTR</name>
<evidence type="ECO:0000313" key="1">
    <source>
        <dbReference type="EMBL" id="RHN47352.1"/>
    </source>
</evidence>